<dbReference type="EMBL" id="CM044707">
    <property type="protein sequence ID" value="KAI5655289.1"/>
    <property type="molecule type" value="Genomic_DNA"/>
</dbReference>
<evidence type="ECO:0000313" key="2">
    <source>
        <dbReference type="Proteomes" id="UP001060085"/>
    </source>
</evidence>
<sequence length="1333" mass="147244">MFVGSGDSMVKETLKTLSCNHGWSYGVLWRFDQRNSSFLTVQEAFYEEQMGPLVEDMLLQVHILGGGVISQVAFTRKHRWLLADSAESSDEFQYHSELDSQFCIGIKTIAVISVESLGVVQFGSTQKLPERLEFVSQTKELFQGIEMVQGLLFPESEQSSFNGDTYGTNGLLTKPISSKNLSYDSLNPHHSGGCDDFVKTSFSAANIDQAFSSTAGFQKTNASAAASSFCDDCFRIADSESQLCSDGGVSEISLQQSLMESAGFLDFSCSQGPCNSPWSFGDIQESSIPNSDCSYGLFADTIKNSQNCYGDTTMCQNLGSLLHSTAGQVHSPTILNTFEELLGENDSVKSLSKYCAMEDVLQCFGSDTDQSNYMVATANASGPNHTPMKIISDNQPSTSAQSSITNAFDLSEKEKRSDMFGIHKQSECLVMDVGSKNSQDWETILMPVATVDRFNFTSSNSECVTELYADRRIGTKNTLFSKLGLYDHFAGTAGGTVSAARSDFDDHSSSIAKRRKTESSSLSSNLVKCLPGFAGNTISAPSVYCLKKSNLFEPKSEVTRTSGARSCLGDSSSVDGNTISSPKKHEQPTKMKKKRAKPGTKQKSKDRVQIAARLADLRELIPNGEKMSIDRLLHRTVKHLLFLQGVTRHAQRFEQMDEAKNGMVQKEKVGSSNGITWACEVGNETMFCPLIVEDLSIRGQMLIEILCEEQGYFLEIVDIIRGFGLTILNGVMEVRETKLWARFTVEAEEQQQITRHEIFSSLVQFLQLTGPTEVQTGAELGKQYFRHTFIMTLDKSISIIGGYKAMGSLHSSLTRVAKSAVSGSDMTTIKESDGGRVEWSVTIDGGRRKEVLVPETSPAKRFGLALKFLIASVFNGVWRFLKKAWDLGMDDPRKVMHCLKVGIALSIVSLFYYMRPLYEGVGGNAMWAVMTVVVVFEYTVGATISKCLNRTIGTCSAGFLAVGIHWVASQSGNKVEPIIMGASVFLLASATTFSRFIPIVKSRFDYGALIFILTFSLVSVSGYRVEKLVHMAHERLSTIIIGTSLCIFTSMLIFPVWAGRELHFLITKNITKLANSLDCCVNEYFDDSEIKKSNSKDFCGSLLDYKCVLNSKAAEESMANFARWEPPHGNFSFQHPWKQYLKIGAAMRNCAYCLEALNSCINNKKQASKLMKKQFGEICDKVNSSTCYILKEIANNLETMNKSSNLDLSIEEMKKSIQDLKTHLKSMPAVLFIQSTDELSETKSQEKVAKEEAVLATINNIALAEIVPLVTFVSLLIEIASRVEDIVDTVEELANMAEFKTVDHQDKNTTTTTTNLDGQEKKDEKIMIHLESV</sequence>
<dbReference type="Proteomes" id="UP001060085">
    <property type="component" value="Linkage Group LG07"/>
</dbReference>
<comment type="caution">
    <text evidence="1">The sequence shown here is derived from an EMBL/GenBank/DDBJ whole genome shotgun (WGS) entry which is preliminary data.</text>
</comment>
<keyword evidence="2" id="KW-1185">Reference proteome</keyword>
<accession>A0ACC0A511</accession>
<name>A0ACC0A511_CATRO</name>
<organism evidence="1 2">
    <name type="scientific">Catharanthus roseus</name>
    <name type="common">Madagascar periwinkle</name>
    <name type="synonym">Vinca rosea</name>
    <dbReference type="NCBI Taxonomy" id="4058"/>
    <lineage>
        <taxon>Eukaryota</taxon>
        <taxon>Viridiplantae</taxon>
        <taxon>Streptophyta</taxon>
        <taxon>Embryophyta</taxon>
        <taxon>Tracheophyta</taxon>
        <taxon>Spermatophyta</taxon>
        <taxon>Magnoliopsida</taxon>
        <taxon>eudicotyledons</taxon>
        <taxon>Gunneridae</taxon>
        <taxon>Pentapetalae</taxon>
        <taxon>asterids</taxon>
        <taxon>lamiids</taxon>
        <taxon>Gentianales</taxon>
        <taxon>Apocynaceae</taxon>
        <taxon>Rauvolfioideae</taxon>
        <taxon>Vinceae</taxon>
        <taxon>Catharanthinae</taxon>
        <taxon>Catharanthus</taxon>
    </lineage>
</organism>
<protein>
    <submittedName>
        <fullName evidence="1">Uncharacterized protein</fullName>
    </submittedName>
</protein>
<gene>
    <name evidence="1" type="ORF">M9H77_32476</name>
</gene>
<proteinExistence type="predicted"/>
<evidence type="ECO:0000313" key="1">
    <source>
        <dbReference type="EMBL" id="KAI5655289.1"/>
    </source>
</evidence>
<reference evidence="2" key="1">
    <citation type="journal article" date="2023" name="Nat. Plants">
        <title>Single-cell RNA sequencing provides a high-resolution roadmap for understanding the multicellular compartmentation of specialized metabolism.</title>
        <authorList>
            <person name="Sun S."/>
            <person name="Shen X."/>
            <person name="Li Y."/>
            <person name="Li Y."/>
            <person name="Wang S."/>
            <person name="Li R."/>
            <person name="Zhang H."/>
            <person name="Shen G."/>
            <person name="Guo B."/>
            <person name="Wei J."/>
            <person name="Xu J."/>
            <person name="St-Pierre B."/>
            <person name="Chen S."/>
            <person name="Sun C."/>
        </authorList>
    </citation>
    <scope>NUCLEOTIDE SEQUENCE [LARGE SCALE GENOMIC DNA]</scope>
</reference>